<gene>
    <name evidence="1" type="ORF">OM944_16165</name>
</gene>
<name>A0ABY6MIT9_9BACT</name>
<dbReference type="PROSITE" id="PS51257">
    <property type="entry name" value="PROKAR_LIPOPROTEIN"/>
    <property type="match status" value="1"/>
</dbReference>
<dbReference type="EMBL" id="CP110226">
    <property type="protein sequence ID" value="UZD22196.1"/>
    <property type="molecule type" value="Genomic_DNA"/>
</dbReference>
<organism evidence="1 2">
    <name type="scientific">Algoriphagus halophytocola</name>
    <dbReference type="NCBI Taxonomy" id="2991499"/>
    <lineage>
        <taxon>Bacteria</taxon>
        <taxon>Pseudomonadati</taxon>
        <taxon>Bacteroidota</taxon>
        <taxon>Cytophagia</taxon>
        <taxon>Cytophagales</taxon>
        <taxon>Cyclobacteriaceae</taxon>
        <taxon>Algoriphagus</taxon>
    </lineage>
</organism>
<dbReference type="Proteomes" id="UP001163156">
    <property type="component" value="Chromosome"/>
</dbReference>
<accession>A0ABY6MIT9</accession>
<dbReference type="Pfam" id="PF13970">
    <property type="entry name" value="DUF4221"/>
    <property type="match status" value="1"/>
</dbReference>
<reference evidence="1" key="1">
    <citation type="submission" date="2022-10" db="EMBL/GenBank/DDBJ databases">
        <title>Algoriphagus sp. a novel bacteria isolate from halophytes salicornia europaea.</title>
        <authorList>
            <person name="Peng Y."/>
            <person name="Jiang L."/>
            <person name="Lee J."/>
        </authorList>
    </citation>
    <scope>NUCLEOTIDE SEQUENCE</scope>
    <source>
        <strain evidence="1">TR-M5</strain>
    </source>
</reference>
<dbReference type="RefSeq" id="WP_264808651.1">
    <property type="nucleotide sequence ID" value="NZ_CP110226.1"/>
</dbReference>
<keyword evidence="2" id="KW-1185">Reference proteome</keyword>
<proteinExistence type="predicted"/>
<protein>
    <submittedName>
        <fullName evidence="1">DUF4221 domain-containing protein</fullName>
    </submittedName>
</protein>
<sequence length="368" mass="42850">MKKILFIFTLSVILSCDSRKKNSNDYSLYTTSYNLTGSSDLIYDKPYHVLGDTLFSFDIYQNKITKTPLSGHEAQEINLSFDFDSQPYTFYYINSDSIVFSTGNMLLLTDGRGSQFHSVKLFDNLGDIDNEVYSEFPFDGFSSHLVYDNHSNSVLFYFAKKSQTERRKVFASIDLENGDWASLPVYHPAEYQDVPLNYTTYPSVTWSPLGLSYIYTISPTIIHIDTVSGSQSEFNISSFGGKQSAEPQSYRDEWTSDYFENWVLTSPNYVKLIYDPFRKLYYRFSQAAMNIFPNRDEYYHDFLIKNRELYLTVLDEEFNVIVNQLIPKGKYDPSRSFVFSKGLWVPHEISIVQDEEQLYGDLFYFTDQ</sequence>
<evidence type="ECO:0000313" key="2">
    <source>
        <dbReference type="Proteomes" id="UP001163156"/>
    </source>
</evidence>
<dbReference type="InterPro" id="IPR025316">
    <property type="entry name" value="DUF4221"/>
</dbReference>
<evidence type="ECO:0000313" key="1">
    <source>
        <dbReference type="EMBL" id="UZD22196.1"/>
    </source>
</evidence>